<sequence length="102" mass="12223">MTYILKIDSDAFKNIQETTEWYELQSKGLGQRYKTQTKKQINSLKKDPYLFSIKYGEIRCRKIEKFPFLIHYLIDENTKTIAIFAVFHTSRNPEIWKANLNK</sequence>
<dbReference type="Proteomes" id="UP001139260">
    <property type="component" value="Unassembled WGS sequence"/>
</dbReference>
<dbReference type="EMBL" id="JALNUB010000001">
    <property type="protein sequence ID" value="MCK8140272.1"/>
    <property type="molecule type" value="Genomic_DNA"/>
</dbReference>
<dbReference type="RefSeq" id="WP_248427162.1">
    <property type="nucleotide sequence ID" value="NZ_JALNUB010000001.1"/>
</dbReference>
<name>A0A9X2BJJ6_9FLAO</name>
<evidence type="ECO:0000313" key="3">
    <source>
        <dbReference type="Proteomes" id="UP001139260"/>
    </source>
</evidence>
<organism evidence="2 3">
    <name type="scientific">Flavobacterium pygoscelis</name>
    <dbReference type="NCBI Taxonomy" id="2893176"/>
    <lineage>
        <taxon>Bacteria</taxon>
        <taxon>Pseudomonadati</taxon>
        <taxon>Bacteroidota</taxon>
        <taxon>Flavobacteriia</taxon>
        <taxon>Flavobacteriales</taxon>
        <taxon>Flavobacteriaceae</taxon>
        <taxon>Flavobacterium</taxon>
    </lineage>
</organism>
<dbReference type="InterPro" id="IPR007712">
    <property type="entry name" value="RelE/ParE_toxin"/>
</dbReference>
<reference evidence="2" key="1">
    <citation type="submission" date="2022-04" db="EMBL/GenBank/DDBJ databases">
        <title>Flavobacterium pygoscelis sp. nov. isolated from Chinstrap chick (Pygoscelis antarcticus).</title>
        <authorList>
            <person name="Irgang R."/>
            <person name="Poblete-Morales M."/>
            <person name="Avendano-Herrera R."/>
        </authorList>
    </citation>
    <scope>NUCLEOTIDE SEQUENCE</scope>
    <source>
        <strain evidence="2">I-SCBP12n</strain>
    </source>
</reference>
<accession>A0A9X2BJJ6</accession>
<keyword evidence="1" id="KW-1277">Toxin-antitoxin system</keyword>
<protein>
    <submittedName>
        <fullName evidence="2">Type II toxin-antitoxin system RelE/ParE family toxin</fullName>
    </submittedName>
</protein>
<dbReference type="Gene3D" id="3.30.2310.20">
    <property type="entry name" value="RelE-like"/>
    <property type="match status" value="1"/>
</dbReference>
<evidence type="ECO:0000313" key="2">
    <source>
        <dbReference type="EMBL" id="MCK8140272.1"/>
    </source>
</evidence>
<gene>
    <name evidence="2" type="ORF">MW871_00050</name>
</gene>
<comment type="caution">
    <text evidence="2">The sequence shown here is derived from an EMBL/GenBank/DDBJ whole genome shotgun (WGS) entry which is preliminary data.</text>
</comment>
<proteinExistence type="predicted"/>
<dbReference type="InterPro" id="IPR035093">
    <property type="entry name" value="RelE/ParE_toxin_dom_sf"/>
</dbReference>
<dbReference type="Pfam" id="PF05016">
    <property type="entry name" value="ParE_toxin"/>
    <property type="match status" value="1"/>
</dbReference>
<dbReference type="AlphaFoldDB" id="A0A9X2BJJ6"/>
<evidence type="ECO:0000256" key="1">
    <source>
        <dbReference type="ARBA" id="ARBA00022649"/>
    </source>
</evidence>
<keyword evidence="3" id="KW-1185">Reference proteome</keyword>